<proteinExistence type="predicted"/>
<dbReference type="AlphaFoldDB" id="A0A9P1J2Q5"/>
<reference evidence="1" key="1">
    <citation type="submission" date="2022-11" db="EMBL/GenBank/DDBJ databases">
        <authorList>
            <person name="Kikuchi T."/>
        </authorList>
    </citation>
    <scope>NUCLEOTIDE SEQUENCE</scope>
    <source>
        <strain evidence="1">PS1010</strain>
    </source>
</reference>
<gene>
    <name evidence="1" type="ORF">CAMP_LOCUS18224</name>
</gene>
<comment type="caution">
    <text evidence="1">The sequence shown here is derived from an EMBL/GenBank/DDBJ whole genome shotgun (WGS) entry which is preliminary data.</text>
</comment>
<keyword evidence="2" id="KW-1185">Reference proteome</keyword>
<dbReference type="EMBL" id="CANHGI010000006">
    <property type="protein sequence ID" value="CAI5455587.1"/>
    <property type="molecule type" value="Genomic_DNA"/>
</dbReference>
<evidence type="ECO:0000313" key="2">
    <source>
        <dbReference type="Proteomes" id="UP001152747"/>
    </source>
</evidence>
<protein>
    <submittedName>
        <fullName evidence="1">Uncharacterized protein</fullName>
    </submittedName>
</protein>
<name>A0A9P1J2Q5_9PELO</name>
<accession>A0A9P1J2Q5</accession>
<evidence type="ECO:0000313" key="1">
    <source>
        <dbReference type="EMBL" id="CAI5455587.1"/>
    </source>
</evidence>
<organism evidence="1 2">
    <name type="scientific">Caenorhabditis angaria</name>
    <dbReference type="NCBI Taxonomy" id="860376"/>
    <lineage>
        <taxon>Eukaryota</taxon>
        <taxon>Metazoa</taxon>
        <taxon>Ecdysozoa</taxon>
        <taxon>Nematoda</taxon>
        <taxon>Chromadorea</taxon>
        <taxon>Rhabditida</taxon>
        <taxon>Rhabditina</taxon>
        <taxon>Rhabditomorpha</taxon>
        <taxon>Rhabditoidea</taxon>
        <taxon>Rhabditidae</taxon>
        <taxon>Peloderinae</taxon>
        <taxon>Caenorhabditis</taxon>
    </lineage>
</organism>
<dbReference type="Proteomes" id="UP001152747">
    <property type="component" value="Unassembled WGS sequence"/>
</dbReference>
<sequence length="300" mass="35114">MIEITTFKNYPLRFNNPARLIKEQKASDVFYVQKGDIMWRFRLINIKGVLYFKILIQIGDEKAWASQIKGEIKWKDKTLKLTKADIYTNLEPGYQVRGQIPEVLPIWAKQETELILFLNLETVCWTYYKKKNYMSEMKIRGVSFFYDPEDYEEIGKTIARYPLGPNEVYSTDEIEVLDVVMYLSCCLPEHNAHMNSVNLKGILSVACHFEEPLLIECCVNIIKEGTMMSWQDQVELASDLSLEELLRHCCFNFNNFKSLVIYLNRDDIGISQWAREIMMDEGKTIFAENIPIPDDDMMMS</sequence>